<keyword evidence="4 7" id="KW-1133">Transmembrane helix</keyword>
<feature type="transmembrane region" description="Helical" evidence="7">
    <location>
        <begin position="154"/>
        <end position="176"/>
    </location>
</feature>
<evidence type="ECO:0000256" key="5">
    <source>
        <dbReference type="ARBA" id="ARBA00023136"/>
    </source>
</evidence>
<evidence type="ECO:0000313" key="10">
    <source>
        <dbReference type="Proteomes" id="UP001303115"/>
    </source>
</evidence>
<comment type="similarity">
    <text evidence="2">Belongs to the major facilitator superfamily.</text>
</comment>
<proteinExistence type="inferred from homology"/>
<dbReference type="InterPro" id="IPR036259">
    <property type="entry name" value="MFS_trans_sf"/>
</dbReference>
<dbReference type="Pfam" id="PF07690">
    <property type="entry name" value="MFS_1"/>
    <property type="match status" value="1"/>
</dbReference>
<evidence type="ECO:0000259" key="8">
    <source>
        <dbReference type="PROSITE" id="PS50850"/>
    </source>
</evidence>
<dbReference type="Proteomes" id="UP001303115">
    <property type="component" value="Unassembled WGS sequence"/>
</dbReference>
<feature type="transmembrane region" description="Helical" evidence="7">
    <location>
        <begin position="122"/>
        <end position="142"/>
    </location>
</feature>
<feature type="region of interest" description="Disordered" evidence="6">
    <location>
        <begin position="1"/>
        <end position="78"/>
    </location>
</feature>
<evidence type="ECO:0000256" key="3">
    <source>
        <dbReference type="ARBA" id="ARBA00022692"/>
    </source>
</evidence>
<dbReference type="PANTHER" id="PTHR23502:SF68">
    <property type="entry name" value="MULTIDRUG TRANSPORTER, PUTATIVE (AFU_ORTHOLOGUE AFUA_3G01120)-RELATED"/>
    <property type="match status" value="1"/>
</dbReference>
<feature type="compositionally biased region" description="Low complexity" evidence="6">
    <location>
        <begin position="1"/>
        <end position="15"/>
    </location>
</feature>
<feature type="transmembrane region" description="Helical" evidence="7">
    <location>
        <begin position="182"/>
        <end position="202"/>
    </location>
</feature>
<gene>
    <name evidence="9" type="ORF">C8A01DRAFT_16507</name>
</gene>
<dbReference type="FunFam" id="1.20.1250.20:FF:000011">
    <property type="entry name" value="MFS multidrug transporter, putative"/>
    <property type="match status" value="1"/>
</dbReference>
<evidence type="ECO:0000256" key="1">
    <source>
        <dbReference type="ARBA" id="ARBA00004141"/>
    </source>
</evidence>
<comment type="caution">
    <text evidence="9">The sequence shown here is derived from an EMBL/GenBank/DDBJ whole genome shotgun (WGS) entry which is preliminary data.</text>
</comment>
<dbReference type="PROSITE" id="PS50850">
    <property type="entry name" value="MFS"/>
    <property type="match status" value="1"/>
</dbReference>
<name>A0AAN6SRP0_9PEZI</name>
<evidence type="ECO:0000256" key="6">
    <source>
        <dbReference type="SAM" id="MobiDB-lite"/>
    </source>
</evidence>
<feature type="domain" description="Major facilitator superfamily (MFS) profile" evidence="8">
    <location>
        <begin position="88"/>
        <end position="519"/>
    </location>
</feature>
<feature type="transmembrane region" description="Helical" evidence="7">
    <location>
        <begin position="493"/>
        <end position="516"/>
    </location>
</feature>
<feature type="transmembrane region" description="Helical" evidence="7">
    <location>
        <begin position="243"/>
        <end position="263"/>
    </location>
</feature>
<comment type="subcellular location">
    <subcellularLocation>
        <location evidence="1">Membrane</location>
        <topology evidence="1">Multi-pass membrane protein</topology>
    </subcellularLocation>
</comment>
<feature type="transmembrane region" description="Helical" evidence="7">
    <location>
        <begin position="214"/>
        <end position="237"/>
    </location>
</feature>
<dbReference type="GO" id="GO:0022857">
    <property type="term" value="F:transmembrane transporter activity"/>
    <property type="evidence" value="ECO:0007669"/>
    <property type="project" value="InterPro"/>
</dbReference>
<dbReference type="PANTHER" id="PTHR23502">
    <property type="entry name" value="MAJOR FACILITATOR SUPERFAMILY"/>
    <property type="match status" value="1"/>
</dbReference>
<keyword evidence="3 7" id="KW-0812">Transmembrane</keyword>
<keyword evidence="5 7" id="KW-0472">Membrane</keyword>
<feature type="compositionally biased region" description="Basic and acidic residues" evidence="6">
    <location>
        <begin position="16"/>
        <end position="26"/>
    </location>
</feature>
<dbReference type="EMBL" id="MU854398">
    <property type="protein sequence ID" value="KAK4039548.1"/>
    <property type="molecule type" value="Genomic_DNA"/>
</dbReference>
<dbReference type="Gene3D" id="1.20.1250.20">
    <property type="entry name" value="MFS general substrate transporter like domains"/>
    <property type="match status" value="1"/>
</dbReference>
<feature type="transmembrane region" description="Helical" evidence="7">
    <location>
        <begin position="358"/>
        <end position="377"/>
    </location>
</feature>
<dbReference type="InterPro" id="IPR020846">
    <property type="entry name" value="MFS_dom"/>
</dbReference>
<keyword evidence="10" id="KW-1185">Reference proteome</keyword>
<reference evidence="10" key="1">
    <citation type="journal article" date="2023" name="Mol. Phylogenet. Evol.">
        <title>Genome-scale phylogeny and comparative genomics of the fungal order Sordariales.</title>
        <authorList>
            <person name="Hensen N."/>
            <person name="Bonometti L."/>
            <person name="Westerberg I."/>
            <person name="Brannstrom I.O."/>
            <person name="Guillou S."/>
            <person name="Cros-Aarteil S."/>
            <person name="Calhoun S."/>
            <person name="Haridas S."/>
            <person name="Kuo A."/>
            <person name="Mondo S."/>
            <person name="Pangilinan J."/>
            <person name="Riley R."/>
            <person name="LaButti K."/>
            <person name="Andreopoulos B."/>
            <person name="Lipzen A."/>
            <person name="Chen C."/>
            <person name="Yan M."/>
            <person name="Daum C."/>
            <person name="Ng V."/>
            <person name="Clum A."/>
            <person name="Steindorff A."/>
            <person name="Ohm R.A."/>
            <person name="Martin F."/>
            <person name="Silar P."/>
            <person name="Natvig D.O."/>
            <person name="Lalanne C."/>
            <person name="Gautier V."/>
            <person name="Ament-Velasquez S.L."/>
            <person name="Kruys A."/>
            <person name="Hutchinson M.I."/>
            <person name="Powell A.J."/>
            <person name="Barry K."/>
            <person name="Miller A.N."/>
            <person name="Grigoriev I.V."/>
            <person name="Debuchy R."/>
            <person name="Gladieux P."/>
            <person name="Hiltunen Thoren M."/>
            <person name="Johannesson H."/>
        </authorList>
    </citation>
    <scope>NUCLEOTIDE SEQUENCE [LARGE SCALE GENOMIC DNA]</scope>
    <source>
        <strain evidence="10">CBS 284.82</strain>
    </source>
</reference>
<dbReference type="GO" id="GO:0016020">
    <property type="term" value="C:membrane"/>
    <property type="evidence" value="ECO:0007669"/>
    <property type="project" value="UniProtKB-SubCell"/>
</dbReference>
<protein>
    <submittedName>
        <fullName evidence="9">General substrate transporter</fullName>
    </submittedName>
</protein>
<feature type="transmembrane region" description="Helical" evidence="7">
    <location>
        <begin position="89"/>
        <end position="110"/>
    </location>
</feature>
<feature type="transmembrane region" description="Helical" evidence="7">
    <location>
        <begin position="398"/>
        <end position="419"/>
    </location>
</feature>
<evidence type="ECO:0000256" key="2">
    <source>
        <dbReference type="ARBA" id="ARBA00008335"/>
    </source>
</evidence>
<dbReference type="AlphaFoldDB" id="A0AAN6SRP0"/>
<accession>A0AAN6SRP0</accession>
<feature type="transmembrane region" description="Helical" evidence="7">
    <location>
        <begin position="460"/>
        <end position="487"/>
    </location>
</feature>
<feature type="transmembrane region" description="Helical" evidence="7">
    <location>
        <begin position="425"/>
        <end position="448"/>
    </location>
</feature>
<evidence type="ECO:0000256" key="7">
    <source>
        <dbReference type="SAM" id="Phobius"/>
    </source>
</evidence>
<sequence>MADSSSSRTAFTARAKPSDLDLEKGAYEPNSDLEAPTVVPEAGFESATRNGAGEKGEEEDKDPNIVTWDGPDDPTNPMSWSMRKKWRNVAVLSILTIITPLGSSMFAPGIPRILQEFHETSSVTATFILSIYILGFAFGPLIVAPMSEIYGRSLLYNIGNVFFTIFTVCTGLSNSIGMLMAFRFLMGIAGSVPITIGSGSIADMMPIEMRGRAMAAWALGPLLGPAIGPVAGGYLIRAAGWRWVYWLITIVAGTITVFTYFTLKESYAPVILERKAARLRKETGNLELRSALAGNATSPAETFKAAIVRPLKLLFLAPIVTSMSLYIAITYGILYLLFATFSIVFPRYYGFGEGESGLVFIPSAIGMTLGIGVFGTLSDRLVKNNLDSGERHRPEIRLTPWFTVPAGIAIPVGLFIYGWTIQYRVHWIVPMVGVIIFAFGLMGIMMCVQNYLLDVYPRAAASVTAALAVLRSLAGALLPLCAIDMYAALDMGWGNSLLGFLSLALVPIPLMFYIFGPRLVKKFELKL</sequence>
<evidence type="ECO:0000313" key="9">
    <source>
        <dbReference type="EMBL" id="KAK4039548.1"/>
    </source>
</evidence>
<feature type="transmembrane region" description="Helical" evidence="7">
    <location>
        <begin position="313"/>
        <end position="338"/>
    </location>
</feature>
<organism evidence="9 10">
    <name type="scientific">Parachaetomium inaequale</name>
    <dbReference type="NCBI Taxonomy" id="2588326"/>
    <lineage>
        <taxon>Eukaryota</taxon>
        <taxon>Fungi</taxon>
        <taxon>Dikarya</taxon>
        <taxon>Ascomycota</taxon>
        <taxon>Pezizomycotina</taxon>
        <taxon>Sordariomycetes</taxon>
        <taxon>Sordariomycetidae</taxon>
        <taxon>Sordariales</taxon>
        <taxon>Chaetomiaceae</taxon>
        <taxon>Parachaetomium</taxon>
    </lineage>
</organism>
<evidence type="ECO:0000256" key="4">
    <source>
        <dbReference type="ARBA" id="ARBA00022989"/>
    </source>
</evidence>
<dbReference type="CDD" id="cd17323">
    <property type="entry name" value="MFS_Tpo1_MDR_like"/>
    <property type="match status" value="1"/>
</dbReference>
<dbReference type="InterPro" id="IPR011701">
    <property type="entry name" value="MFS"/>
</dbReference>
<dbReference type="SUPFAM" id="SSF103473">
    <property type="entry name" value="MFS general substrate transporter"/>
    <property type="match status" value="1"/>
</dbReference>